<keyword evidence="1" id="KW-1133">Transmembrane helix</keyword>
<dbReference type="WBParaSite" id="maker-PairedContig_1259-snap-gene-3.25-mRNA-1">
    <property type="protein sequence ID" value="maker-PairedContig_1259-snap-gene-3.25-mRNA-1"/>
    <property type="gene ID" value="maker-PairedContig_1259-snap-gene-3.25"/>
</dbReference>
<keyword evidence="1" id="KW-0472">Membrane</keyword>
<accession>A0A1I8EC39</accession>
<name>A0A1I8EC39_WUCBA</name>
<dbReference type="AlphaFoldDB" id="A0A1I8EC39"/>
<organism evidence="3">
    <name type="scientific">Wuchereria bancrofti</name>
    <dbReference type="NCBI Taxonomy" id="6293"/>
    <lineage>
        <taxon>Eukaryota</taxon>
        <taxon>Metazoa</taxon>
        <taxon>Ecdysozoa</taxon>
        <taxon>Nematoda</taxon>
        <taxon>Chromadorea</taxon>
        <taxon>Rhabditida</taxon>
        <taxon>Spirurina</taxon>
        <taxon>Spiruromorpha</taxon>
        <taxon>Filarioidea</taxon>
        <taxon>Onchocercidae</taxon>
        <taxon>Wuchereria</taxon>
    </lineage>
</organism>
<dbReference type="WBParaSite" id="maker-PairedContig_1261-snap-gene-0.15-mRNA-1">
    <property type="protein sequence ID" value="maker-PairedContig_1261-snap-gene-0.15-mRNA-1"/>
    <property type="gene ID" value="maker-PairedContig_1261-snap-gene-0.15"/>
</dbReference>
<evidence type="ECO:0000313" key="3">
    <source>
        <dbReference type="WBParaSite" id="maker-PairedContig_1259-snap-gene-3.25-mRNA-1"/>
    </source>
</evidence>
<proteinExistence type="predicted"/>
<evidence type="ECO:0000313" key="4">
    <source>
        <dbReference type="WBParaSite" id="maker-PairedContig_1261-snap-gene-0.15-mRNA-1"/>
    </source>
</evidence>
<dbReference type="WBParaSite" id="mrna-Wban_08015">
    <property type="protein sequence ID" value="mrna-Wban_08015"/>
    <property type="gene ID" value="Wban_08015"/>
</dbReference>
<reference evidence="2" key="1">
    <citation type="submission" date="2015-03" db="EMBL/GenBank/DDBJ databases">
        <title>Wuchereria bancrofti Genome Sequencing Papua New Guinea Strain.</title>
        <authorList>
            <person name="Small S.T."/>
            <person name="Serre D."/>
            <person name="Zimmerman P.A."/>
        </authorList>
    </citation>
    <scope>NUCLEOTIDE SEQUENCE [LARGE SCALE GENOMIC DNA]</scope>
    <source>
        <strain evidence="2">pt0022</strain>
    </source>
</reference>
<reference evidence="3 4" key="3">
    <citation type="submission" date="2016-11" db="UniProtKB">
        <authorList>
            <consortium name="WormBaseParasite"/>
        </authorList>
    </citation>
    <scope>IDENTIFICATION</scope>
    <source>
        <strain evidence="3 4">pt0022</strain>
    </source>
</reference>
<reference evidence="2" key="2">
    <citation type="journal article" date="2016" name="Mol. Ecol.">
        <title>Population genomics of the filarial nematode parasite Wuchereria bancrofti from mosquitoes.</title>
        <authorList>
            <person name="Small S.T."/>
            <person name="Reimer L.J."/>
            <person name="Tisch D.J."/>
            <person name="King C.L."/>
            <person name="Christensen B.M."/>
            <person name="Siba P.M."/>
            <person name="Kazura J.W."/>
            <person name="Serre D."/>
            <person name="Zimmerman P.A."/>
        </authorList>
    </citation>
    <scope>NUCLEOTIDE SEQUENCE</scope>
    <source>
        <strain evidence="2">pt0022</strain>
    </source>
</reference>
<protein>
    <submittedName>
        <fullName evidence="5">UPAR/Ly6 domain-containing protein</fullName>
    </submittedName>
</protein>
<dbReference type="Proteomes" id="UP000093561">
    <property type="component" value="Unassembled WGS sequence"/>
</dbReference>
<evidence type="ECO:0000256" key="1">
    <source>
        <dbReference type="SAM" id="Phobius"/>
    </source>
</evidence>
<evidence type="ECO:0000313" key="5">
    <source>
        <dbReference type="WBParaSite" id="mrna-Wban_08015"/>
    </source>
</evidence>
<feature type="transmembrane region" description="Helical" evidence="1">
    <location>
        <begin position="14"/>
        <end position="32"/>
    </location>
</feature>
<keyword evidence="1" id="KW-0812">Transmembrane</keyword>
<sequence length="167" mass="19269">MITSSYLQFTGKSWLLYVLSILVCTILTGRKATKCFSNQFDKIQEENCGPAGFCFIMRKDSSIRRANFTVRGCDHTFLCELISEKEGVEKVAFAKGIINYCMNNVQYMDFFGYFCCCYGDDWCNKNSKVEEISEEHSLKDLIQGTSTREKWQRLQEIAEKYDVIVAT</sequence>
<evidence type="ECO:0000313" key="2">
    <source>
        <dbReference type="Proteomes" id="UP000093561"/>
    </source>
</evidence>